<comment type="subcellular location">
    <subcellularLocation>
        <location evidence="1">Membrane</location>
        <topology evidence="1">Multi-pass membrane protein</topology>
    </subcellularLocation>
</comment>
<dbReference type="GO" id="GO:0006508">
    <property type="term" value="P:proteolysis"/>
    <property type="evidence" value="ECO:0007669"/>
    <property type="project" value="UniProtKB-KW"/>
</dbReference>
<dbReference type="PANTHER" id="PTHR43731">
    <property type="entry name" value="RHOMBOID PROTEASE"/>
    <property type="match status" value="1"/>
</dbReference>
<dbReference type="CDD" id="cd19756">
    <property type="entry name" value="Bbox2"/>
    <property type="match status" value="1"/>
</dbReference>
<evidence type="ECO:0000256" key="1">
    <source>
        <dbReference type="ARBA" id="ARBA00004141"/>
    </source>
</evidence>
<dbReference type="InterPro" id="IPR000315">
    <property type="entry name" value="Znf_B-box"/>
</dbReference>
<feature type="transmembrane region" description="Helical" evidence="7">
    <location>
        <begin position="182"/>
        <end position="206"/>
    </location>
</feature>
<accession>A0A3M2JQ09</accession>
<dbReference type="InterPro" id="IPR050925">
    <property type="entry name" value="Rhomboid_protease_S54"/>
</dbReference>
<dbReference type="InterPro" id="IPR022764">
    <property type="entry name" value="Peptidase_S54_rhomboid_dom"/>
</dbReference>
<dbReference type="Gene3D" id="1.20.1540.10">
    <property type="entry name" value="Rhomboid-like"/>
    <property type="match status" value="1"/>
</dbReference>
<evidence type="ECO:0000256" key="6">
    <source>
        <dbReference type="ARBA" id="ARBA00023136"/>
    </source>
</evidence>
<dbReference type="GO" id="GO:0008270">
    <property type="term" value="F:zinc ion binding"/>
    <property type="evidence" value="ECO:0007669"/>
    <property type="project" value="InterPro"/>
</dbReference>
<keyword evidence="5 7" id="KW-1133">Transmembrane helix</keyword>
<feature type="domain" description="Peptidase S54 rhomboid" evidence="9">
    <location>
        <begin position="112"/>
        <end position="252"/>
    </location>
</feature>
<evidence type="ECO:0000256" key="3">
    <source>
        <dbReference type="ARBA" id="ARBA00022692"/>
    </source>
</evidence>
<comment type="caution">
    <text evidence="10">The sequence shown here is derived from an EMBL/GenBank/DDBJ whole genome shotgun (WGS) entry which is preliminary data.</text>
</comment>
<dbReference type="EMBL" id="RFFI01000001">
    <property type="protein sequence ID" value="RMI14456.1"/>
    <property type="molecule type" value="Genomic_DNA"/>
</dbReference>
<evidence type="ECO:0000259" key="9">
    <source>
        <dbReference type="Pfam" id="PF01694"/>
    </source>
</evidence>
<feature type="transmembrane region" description="Helical" evidence="7">
    <location>
        <begin position="115"/>
        <end position="137"/>
    </location>
</feature>
<reference evidence="10 11" key="1">
    <citation type="submission" date="2018-10" db="EMBL/GenBank/DDBJ databases">
        <title>Isolation, diversity and antifungal activity of actinobacteria from wheat.</title>
        <authorList>
            <person name="Han C."/>
        </authorList>
    </citation>
    <scope>NUCLEOTIDE SEQUENCE [LARGE SCALE GENOMIC DNA]</scope>
    <source>
        <strain evidence="10 11">NEAU-YY56</strain>
    </source>
</reference>
<organism evidence="10 11">
    <name type="scientific">Cellulomonas triticagri</name>
    <dbReference type="NCBI Taxonomy" id="2483352"/>
    <lineage>
        <taxon>Bacteria</taxon>
        <taxon>Bacillati</taxon>
        <taxon>Actinomycetota</taxon>
        <taxon>Actinomycetes</taxon>
        <taxon>Micrococcales</taxon>
        <taxon>Cellulomonadaceae</taxon>
        <taxon>Cellulomonas</taxon>
    </lineage>
</organism>
<evidence type="ECO:0000256" key="7">
    <source>
        <dbReference type="SAM" id="Phobius"/>
    </source>
</evidence>
<keyword evidence="11" id="KW-1185">Reference proteome</keyword>
<protein>
    <submittedName>
        <fullName evidence="10">Rhomboid family intramembrane serine protease</fullName>
    </submittedName>
</protein>
<comment type="similarity">
    <text evidence="2">Belongs to the peptidase S54 family.</text>
</comment>
<dbReference type="InterPro" id="IPR035952">
    <property type="entry name" value="Rhomboid-like_sf"/>
</dbReference>
<feature type="transmembrane region" description="Helical" evidence="7">
    <location>
        <begin position="261"/>
        <end position="283"/>
    </location>
</feature>
<dbReference type="GO" id="GO:0016020">
    <property type="term" value="C:membrane"/>
    <property type="evidence" value="ECO:0007669"/>
    <property type="project" value="UniProtKB-SubCell"/>
</dbReference>
<dbReference type="Pfam" id="PF00643">
    <property type="entry name" value="zf-B_box"/>
    <property type="match status" value="1"/>
</dbReference>
<dbReference type="PANTHER" id="PTHR43731:SF14">
    <property type="entry name" value="PRESENILIN-ASSOCIATED RHOMBOID-LIKE PROTEIN, MITOCHONDRIAL"/>
    <property type="match status" value="1"/>
</dbReference>
<evidence type="ECO:0000313" key="11">
    <source>
        <dbReference type="Proteomes" id="UP000269289"/>
    </source>
</evidence>
<dbReference type="Proteomes" id="UP000269289">
    <property type="component" value="Unassembled WGS sequence"/>
</dbReference>
<feature type="transmembrane region" description="Helical" evidence="7">
    <location>
        <begin position="213"/>
        <end position="230"/>
    </location>
</feature>
<dbReference type="Pfam" id="PF01694">
    <property type="entry name" value="Rhomboid"/>
    <property type="match status" value="1"/>
</dbReference>
<dbReference type="GO" id="GO:0004252">
    <property type="term" value="F:serine-type endopeptidase activity"/>
    <property type="evidence" value="ECO:0007669"/>
    <property type="project" value="InterPro"/>
</dbReference>
<keyword evidence="3 7" id="KW-0812">Transmembrane</keyword>
<feature type="domain" description="B box-type" evidence="8">
    <location>
        <begin position="13"/>
        <end position="40"/>
    </location>
</feature>
<name>A0A3M2JQ09_9CELL</name>
<dbReference type="SUPFAM" id="SSF144091">
    <property type="entry name" value="Rhomboid-like"/>
    <property type="match status" value="1"/>
</dbReference>
<gene>
    <name evidence="10" type="ORF">EBM89_00340</name>
</gene>
<keyword evidence="4" id="KW-0378">Hydrolase</keyword>
<proteinExistence type="inferred from homology"/>
<keyword evidence="6 7" id="KW-0472">Membrane</keyword>
<evidence type="ECO:0000256" key="2">
    <source>
        <dbReference type="ARBA" id="ARBA00009045"/>
    </source>
</evidence>
<dbReference type="RefSeq" id="WP_122147471.1">
    <property type="nucleotide sequence ID" value="NZ_RFFI01000001.1"/>
</dbReference>
<feature type="transmembrane region" description="Helical" evidence="7">
    <location>
        <begin position="158"/>
        <end position="176"/>
    </location>
</feature>
<evidence type="ECO:0000256" key="5">
    <source>
        <dbReference type="ARBA" id="ARBA00022989"/>
    </source>
</evidence>
<feature type="transmembrane region" description="Helical" evidence="7">
    <location>
        <begin position="77"/>
        <end position="95"/>
    </location>
</feature>
<dbReference type="AlphaFoldDB" id="A0A3M2JQ09"/>
<evidence type="ECO:0000259" key="8">
    <source>
        <dbReference type="Pfam" id="PF00643"/>
    </source>
</evidence>
<evidence type="ECO:0000313" key="10">
    <source>
        <dbReference type="EMBL" id="RMI14456.1"/>
    </source>
</evidence>
<sequence>MTTPQPGSAPAPPPVCPRHPDRVAYVRCQRCGRPTCPECQRPAAVGIQCVDCVREAAQQTRPARTAFGGRVTGGRPVVTLTLIALCVASYLAQLAVPGWTEALAFAPVLGESEPWRFLTAAFLHSTGGGIGIAHIAFNMIALWSVGPFLEASLGRWRYLALYLLSAVGGSVAYLLLSSPADLSWYTYLVGASGAVFGLFGAVLVVLRRVGRSAGGIIGVLVINGVLGFVLPGVAWQAHLGGAVVGAALGAAFAYAPRERRLPVAVGSCVAAGVLLVGAVLVSYGTL</sequence>
<keyword evidence="10" id="KW-0645">Protease</keyword>
<feature type="transmembrane region" description="Helical" evidence="7">
    <location>
        <begin position="236"/>
        <end position="254"/>
    </location>
</feature>
<evidence type="ECO:0000256" key="4">
    <source>
        <dbReference type="ARBA" id="ARBA00022801"/>
    </source>
</evidence>
<dbReference type="OrthoDB" id="9807874at2"/>